<accession>A0A255DLW2</accession>
<proteinExistence type="predicted"/>
<keyword evidence="1" id="KW-0808">Transferase</keyword>
<dbReference type="GO" id="GO:0051999">
    <property type="term" value="P:mannosyl-inositol phosphorylceramide biosynthetic process"/>
    <property type="evidence" value="ECO:0007669"/>
    <property type="project" value="TreeGrafter"/>
</dbReference>
<gene>
    <name evidence="2" type="ORF">CG716_09950</name>
</gene>
<evidence type="ECO:0000313" key="3">
    <source>
        <dbReference type="Proteomes" id="UP000216063"/>
    </source>
</evidence>
<dbReference type="SUPFAM" id="SSF53448">
    <property type="entry name" value="Nucleotide-diphospho-sugar transferases"/>
    <property type="match status" value="1"/>
</dbReference>
<dbReference type="GO" id="GO:0016020">
    <property type="term" value="C:membrane"/>
    <property type="evidence" value="ECO:0007669"/>
    <property type="project" value="GOC"/>
</dbReference>
<dbReference type="PANTHER" id="PTHR32385">
    <property type="entry name" value="MANNOSYL PHOSPHORYLINOSITOL CERAMIDE SYNTHASE"/>
    <property type="match status" value="1"/>
</dbReference>
<keyword evidence="3" id="KW-1185">Reference proteome</keyword>
<evidence type="ECO:0008006" key="4">
    <source>
        <dbReference type="Google" id="ProtNLM"/>
    </source>
</evidence>
<evidence type="ECO:0000313" key="2">
    <source>
        <dbReference type="EMBL" id="OYN80437.1"/>
    </source>
</evidence>
<evidence type="ECO:0000256" key="1">
    <source>
        <dbReference type="ARBA" id="ARBA00022679"/>
    </source>
</evidence>
<dbReference type="InterPro" id="IPR051706">
    <property type="entry name" value="Glycosyltransferase_domain"/>
</dbReference>
<organism evidence="2 3">
    <name type="scientific">Mycolicibacterium sphagni</name>
    <dbReference type="NCBI Taxonomy" id="1786"/>
    <lineage>
        <taxon>Bacteria</taxon>
        <taxon>Bacillati</taxon>
        <taxon>Actinomycetota</taxon>
        <taxon>Actinomycetes</taxon>
        <taxon>Mycobacteriales</taxon>
        <taxon>Mycobacteriaceae</taxon>
        <taxon>Mycolicibacterium</taxon>
    </lineage>
</organism>
<dbReference type="InterPro" id="IPR007577">
    <property type="entry name" value="GlycoTrfase_DXD_sugar-bd_CS"/>
</dbReference>
<dbReference type="PANTHER" id="PTHR32385:SF15">
    <property type="entry name" value="INOSITOL PHOSPHOCERAMIDE MANNOSYLTRANSFERASE 1"/>
    <property type="match status" value="1"/>
</dbReference>
<dbReference type="AlphaFoldDB" id="A0A255DLW2"/>
<dbReference type="Proteomes" id="UP000216063">
    <property type="component" value="Unassembled WGS sequence"/>
</dbReference>
<name>A0A255DLW2_9MYCO</name>
<protein>
    <recommendedName>
        <fullName evidence="4">Glycosyltransferase</fullName>
    </recommendedName>
</protein>
<sequence length="225" mass="25571">MAVFLCPESGAVRLFEEVRREKSPDGCEPLQPSVIPRRLVRVVPEHTTAQVETWWAGATALHPGWEHVTRRQPHDPDLFPRTAPYWPDCETGAQLADLVRAEELWHWGGVYIDSDVEVFKPFDNLVGLPAFAGWEDGKRVCNAVLGFPPHHPVLRDFLDLAIERRHHGTEAAGVATFTEIVTGRDDVVLLPPDAFYPAHWSEEAHPSKVKPWSWTLHYWAKSWHA</sequence>
<dbReference type="GO" id="GO:0000030">
    <property type="term" value="F:mannosyltransferase activity"/>
    <property type="evidence" value="ECO:0007669"/>
    <property type="project" value="TreeGrafter"/>
</dbReference>
<dbReference type="Gene3D" id="3.90.550.20">
    <property type="match status" value="1"/>
</dbReference>
<comment type="caution">
    <text evidence="2">The sequence shown here is derived from an EMBL/GenBank/DDBJ whole genome shotgun (WGS) entry which is preliminary data.</text>
</comment>
<reference evidence="2 3" key="1">
    <citation type="submission" date="2017-07" db="EMBL/GenBank/DDBJ databases">
        <title>The new phylogeny of genus Mycobacterium.</title>
        <authorList>
            <person name="Tortoli E."/>
            <person name="Trovato A."/>
            <person name="Cirillo D.M."/>
        </authorList>
    </citation>
    <scope>NUCLEOTIDE SEQUENCE [LARGE SCALE GENOMIC DNA]</scope>
    <source>
        <strain evidence="2 3">ATCC 33027</strain>
    </source>
</reference>
<dbReference type="OrthoDB" id="277808at2"/>
<dbReference type="Pfam" id="PF04488">
    <property type="entry name" value="Gly_transf_sug"/>
    <property type="match status" value="1"/>
</dbReference>
<dbReference type="EMBL" id="NOZR01000006">
    <property type="protein sequence ID" value="OYN80437.1"/>
    <property type="molecule type" value="Genomic_DNA"/>
</dbReference>
<dbReference type="InterPro" id="IPR029044">
    <property type="entry name" value="Nucleotide-diphossugar_trans"/>
</dbReference>